<proteinExistence type="predicted"/>
<protein>
    <submittedName>
        <fullName evidence="1">Uncharacterized protein</fullName>
    </submittedName>
</protein>
<name>A0AC61DAL6_9FIRM</name>
<keyword evidence="2" id="KW-1185">Reference proteome</keyword>
<accession>A0AC61DAL6</accession>
<evidence type="ECO:0000313" key="2">
    <source>
        <dbReference type="Proteomes" id="UP000224460"/>
    </source>
</evidence>
<dbReference type="EMBL" id="PEDL01000024">
    <property type="protein sequence ID" value="PHV69557.1"/>
    <property type="molecule type" value="Genomic_DNA"/>
</dbReference>
<evidence type="ECO:0000313" key="1">
    <source>
        <dbReference type="EMBL" id="PHV69557.1"/>
    </source>
</evidence>
<gene>
    <name evidence="1" type="ORF">CS063_15030</name>
</gene>
<reference evidence="1" key="1">
    <citation type="submission" date="2017-10" db="EMBL/GenBank/DDBJ databases">
        <title>Genome sequence of cellulolytic Lachnospiraceae bacterium XHS1971 isolated from hotspring sediment.</title>
        <authorList>
            <person name="Vasudevan G."/>
            <person name="Joshi A.J."/>
            <person name="Hivarkar S."/>
            <person name="Lanjekar V.B."/>
            <person name="Dhakephalkar P.K."/>
            <person name="Dagar S."/>
        </authorList>
    </citation>
    <scope>NUCLEOTIDE SEQUENCE</scope>
    <source>
        <strain evidence="1">XHS1971</strain>
    </source>
</reference>
<dbReference type="Proteomes" id="UP000224460">
    <property type="component" value="Unassembled WGS sequence"/>
</dbReference>
<sequence length="63" mass="6896">MILYLAVTADKYELPICVEDTMAGLAKKLGLSGGCVRSSLCKNRSGKVRGFAFRKIDVDVEEE</sequence>
<organism evidence="1 2">
    <name type="scientific">Sporanaerobium hydrogeniformans</name>
    <dbReference type="NCBI Taxonomy" id="3072179"/>
    <lineage>
        <taxon>Bacteria</taxon>
        <taxon>Bacillati</taxon>
        <taxon>Bacillota</taxon>
        <taxon>Clostridia</taxon>
        <taxon>Lachnospirales</taxon>
        <taxon>Lachnospiraceae</taxon>
        <taxon>Sporanaerobium</taxon>
    </lineage>
</organism>
<comment type="caution">
    <text evidence="1">The sequence shown here is derived from an EMBL/GenBank/DDBJ whole genome shotgun (WGS) entry which is preliminary data.</text>
</comment>